<dbReference type="PANTHER" id="PTHR35213">
    <property type="entry name" value="RING-TYPE DOMAIN-CONTAINING PROTEIN-RELATED"/>
    <property type="match status" value="1"/>
</dbReference>
<feature type="region of interest" description="Disordered" evidence="1">
    <location>
        <begin position="357"/>
        <end position="406"/>
    </location>
</feature>
<name>A0A9N8HUM7_9STRA</name>
<gene>
    <name evidence="2" type="ORF">SEMRO_2118_G315310.1</name>
</gene>
<keyword evidence="3" id="KW-1185">Reference proteome</keyword>
<reference evidence="2" key="1">
    <citation type="submission" date="2020-06" db="EMBL/GenBank/DDBJ databases">
        <authorList>
            <consortium name="Plant Systems Biology data submission"/>
        </authorList>
    </citation>
    <scope>NUCLEOTIDE SEQUENCE</scope>
    <source>
        <strain evidence="2">D6</strain>
    </source>
</reference>
<feature type="compositionally biased region" description="Polar residues" evidence="1">
    <location>
        <begin position="1"/>
        <end position="10"/>
    </location>
</feature>
<proteinExistence type="predicted"/>
<dbReference type="Proteomes" id="UP001153069">
    <property type="component" value="Unassembled WGS sequence"/>
</dbReference>
<dbReference type="EMBL" id="CAICTM010002116">
    <property type="protein sequence ID" value="CAB9527978.1"/>
    <property type="molecule type" value="Genomic_DNA"/>
</dbReference>
<comment type="caution">
    <text evidence="2">The sequence shown here is derived from an EMBL/GenBank/DDBJ whole genome shotgun (WGS) entry which is preliminary data.</text>
</comment>
<protein>
    <submittedName>
        <fullName evidence="2">Uncharacterized protein</fullName>
    </submittedName>
</protein>
<evidence type="ECO:0000256" key="1">
    <source>
        <dbReference type="SAM" id="MobiDB-lite"/>
    </source>
</evidence>
<organism evidence="2 3">
    <name type="scientific">Seminavis robusta</name>
    <dbReference type="NCBI Taxonomy" id="568900"/>
    <lineage>
        <taxon>Eukaryota</taxon>
        <taxon>Sar</taxon>
        <taxon>Stramenopiles</taxon>
        <taxon>Ochrophyta</taxon>
        <taxon>Bacillariophyta</taxon>
        <taxon>Bacillariophyceae</taxon>
        <taxon>Bacillariophycidae</taxon>
        <taxon>Naviculales</taxon>
        <taxon>Naviculaceae</taxon>
        <taxon>Seminavis</taxon>
    </lineage>
</organism>
<evidence type="ECO:0000313" key="3">
    <source>
        <dbReference type="Proteomes" id="UP001153069"/>
    </source>
</evidence>
<feature type="region of interest" description="Disordered" evidence="1">
    <location>
        <begin position="1"/>
        <end position="23"/>
    </location>
</feature>
<evidence type="ECO:0000313" key="2">
    <source>
        <dbReference type="EMBL" id="CAB9527978.1"/>
    </source>
</evidence>
<sequence>MGDQFLSQGTAPDGSGTAAAPAEAVQEEQLPIYAGKWTQEEEQYAQFLMEEFRAGNIPGLENGASMRNYLAKMLICRPKRVTKKYERTGYNGKLTYQGNLIKLSPQQAQERHQKLAVLRAKFLESRKQRLCLVLPGSLKPPPPSPSPSMTHAASLTAAGLGHRSSFTALDNQGSLLGQNSLAFGLTGGTGGAAQGGILGGMGGLGGLGNPFLSHAAERNALTSRLLASSMGAGMAPAPALHPAPSGLGGLSDQLLLRSSMFSGGGAQNPLPSSLHQRGPLLNSAAALPRGSITSTSSGTNPFLAGGDPLAQQHVLAQLQMENEQRANELMTRRHLMAEIHREEERKASLERVLLEQYHRTGELGDPSGAEGSEPGDRERRAGLKRTGADPPDDGPSQQDWKRHRGL</sequence>
<accession>A0A9N8HUM7</accession>
<dbReference type="OrthoDB" id="49588at2759"/>
<dbReference type="AlphaFoldDB" id="A0A9N8HUM7"/>